<evidence type="ECO:0000256" key="2">
    <source>
        <dbReference type="ARBA" id="ARBA00022989"/>
    </source>
</evidence>
<dbReference type="Pfam" id="PF04145">
    <property type="entry name" value="Ctr"/>
    <property type="match status" value="1"/>
</dbReference>
<keyword evidence="4" id="KW-0186">Copper</keyword>
<dbReference type="GO" id="GO:0016020">
    <property type="term" value="C:membrane"/>
    <property type="evidence" value="ECO:0007669"/>
    <property type="project" value="UniProtKB-SubCell"/>
</dbReference>
<dbReference type="Proteomes" id="UP000270094">
    <property type="component" value="Unassembled WGS sequence"/>
</dbReference>
<dbReference type="GO" id="GO:0005375">
    <property type="term" value="F:copper ion transmembrane transporter activity"/>
    <property type="evidence" value="ECO:0007669"/>
    <property type="project" value="UniProtKB-UniRule"/>
</dbReference>
<feature type="transmembrane region" description="Helical" evidence="4">
    <location>
        <begin position="52"/>
        <end position="72"/>
    </location>
</feature>
<keyword evidence="4" id="KW-0406">Ion transport</keyword>
<evidence type="ECO:0000256" key="4">
    <source>
        <dbReference type="RuleBase" id="RU367022"/>
    </source>
</evidence>
<dbReference type="InterPro" id="IPR007274">
    <property type="entry name" value="Cop_transporter"/>
</dbReference>
<sequence>MDRTTVTGVSSQELGTTMQMHHDMKPMWMWFHTKINDLVLFESWVVTTPGGMIWACFVVMAMGILLEFIRYFRWRMEVANRKEVMSSTKYETFAFVKSQSKFQSYMSRLFSLSHFLQTLCFGVQLVLSYLLMLVFMTFSVWLGLAVCMGAGIGFLLFGSRTIKQAELQELNNDRCC</sequence>
<feature type="transmembrane region" description="Helical" evidence="4">
    <location>
        <begin position="109"/>
        <end position="132"/>
    </location>
</feature>
<keyword evidence="2 4" id="KW-1133">Transmembrane helix</keyword>
<keyword evidence="4" id="KW-0187">Copper transport</keyword>
<dbReference type="AlphaFoldDB" id="A0A3P7IMP2"/>
<keyword evidence="6" id="KW-1185">Reference proteome</keyword>
<evidence type="ECO:0000313" key="6">
    <source>
        <dbReference type="Proteomes" id="UP000270094"/>
    </source>
</evidence>
<evidence type="ECO:0000256" key="1">
    <source>
        <dbReference type="ARBA" id="ARBA00022692"/>
    </source>
</evidence>
<comment type="similarity">
    <text evidence="4">Belongs to the copper transporter (Ctr) (TC 1.A.56) family. SLC31A subfamily.</text>
</comment>
<dbReference type="PANTHER" id="PTHR12483">
    <property type="entry name" value="SOLUTE CARRIER FAMILY 31 COPPER TRANSPORTERS"/>
    <property type="match status" value="1"/>
</dbReference>
<gene>
    <name evidence="5" type="ORF">SVUK_LOCUS1832</name>
</gene>
<evidence type="ECO:0000256" key="3">
    <source>
        <dbReference type="ARBA" id="ARBA00023136"/>
    </source>
</evidence>
<feature type="transmembrane region" description="Helical" evidence="4">
    <location>
        <begin position="138"/>
        <end position="157"/>
    </location>
</feature>
<reference evidence="5 6" key="1">
    <citation type="submission" date="2018-11" db="EMBL/GenBank/DDBJ databases">
        <authorList>
            <consortium name="Pathogen Informatics"/>
        </authorList>
    </citation>
    <scope>NUCLEOTIDE SEQUENCE [LARGE SCALE GENOMIC DNA]</scope>
</reference>
<keyword evidence="1 4" id="KW-0812">Transmembrane</keyword>
<proteinExistence type="inferred from homology"/>
<dbReference type="OrthoDB" id="161814at2759"/>
<protein>
    <recommendedName>
        <fullName evidence="4">Copper transport protein</fullName>
    </recommendedName>
</protein>
<keyword evidence="4" id="KW-0813">Transport</keyword>
<comment type="subcellular location">
    <subcellularLocation>
        <location evidence="4">Membrane</location>
        <topology evidence="4">Multi-pass membrane protein</topology>
    </subcellularLocation>
</comment>
<keyword evidence="3 4" id="KW-0472">Membrane</keyword>
<dbReference type="EMBL" id="UYYB01003852">
    <property type="protein sequence ID" value="VDM66834.1"/>
    <property type="molecule type" value="Genomic_DNA"/>
</dbReference>
<organism evidence="5 6">
    <name type="scientific">Strongylus vulgaris</name>
    <name type="common">Blood worm</name>
    <dbReference type="NCBI Taxonomy" id="40348"/>
    <lineage>
        <taxon>Eukaryota</taxon>
        <taxon>Metazoa</taxon>
        <taxon>Ecdysozoa</taxon>
        <taxon>Nematoda</taxon>
        <taxon>Chromadorea</taxon>
        <taxon>Rhabditida</taxon>
        <taxon>Rhabditina</taxon>
        <taxon>Rhabditomorpha</taxon>
        <taxon>Strongyloidea</taxon>
        <taxon>Strongylidae</taxon>
        <taxon>Strongylus</taxon>
    </lineage>
</organism>
<evidence type="ECO:0000313" key="5">
    <source>
        <dbReference type="EMBL" id="VDM66834.1"/>
    </source>
</evidence>
<dbReference type="PANTHER" id="PTHR12483:SF115">
    <property type="entry name" value="COPPER TRANSPORT PROTEIN"/>
    <property type="match status" value="1"/>
</dbReference>
<accession>A0A3P7IMP2</accession>
<name>A0A3P7IMP2_STRVU</name>